<gene>
    <name evidence="1" type="ORF">M3M28_09200</name>
</gene>
<organism evidence="1">
    <name type="scientific">Gulosibacter sediminis</name>
    <dbReference type="NCBI Taxonomy" id="1729695"/>
    <lineage>
        <taxon>Bacteria</taxon>
        <taxon>Bacillati</taxon>
        <taxon>Actinomycetota</taxon>
        <taxon>Actinomycetes</taxon>
        <taxon>Micrococcales</taxon>
        <taxon>Microbacteriaceae</taxon>
        <taxon>Gulosibacter</taxon>
    </lineage>
</organism>
<proteinExistence type="predicted"/>
<evidence type="ECO:0000313" key="1">
    <source>
        <dbReference type="EMBL" id="UQN14224.1"/>
    </source>
</evidence>
<dbReference type="EMBL" id="CP097160">
    <property type="protein sequence ID" value="UQN14224.1"/>
    <property type="molecule type" value="Genomic_DNA"/>
</dbReference>
<accession>A0ABY4MW02</accession>
<protein>
    <submittedName>
        <fullName evidence="1">Uncharacterized protein</fullName>
    </submittedName>
</protein>
<sequence>MRAHRAGQCRVDGAAHRLLVHRSKATNVVEHVGHRRAEDLAARAIRRVAQLEVVLPGPVEVFAQHLE</sequence>
<name>A0ABY4MW02_9MICO</name>
<reference evidence="1" key="1">
    <citation type="submission" date="2022-05" db="EMBL/GenBank/DDBJ databases">
        <title>Complete genome sequence of toluene-degrading Gulosibacter sediminis strain ACHW.36C.</title>
        <authorList>
            <person name="Wai A.C."/>
            <person name="Lai G.K."/>
            <person name="Griffin S.D."/>
            <person name="Leung F.C."/>
        </authorList>
    </citation>
    <scope>NUCLEOTIDE SEQUENCE [LARGE SCALE GENOMIC DNA]</scope>
    <source>
        <strain evidence="1">ACHW.36C</strain>
    </source>
</reference>